<proteinExistence type="predicted"/>
<name>A0ABU9N6C8_9FLAO</name>
<gene>
    <name evidence="1" type="ORF">WFZ85_11605</name>
</gene>
<dbReference type="Proteomes" id="UP001460072">
    <property type="component" value="Unassembled WGS sequence"/>
</dbReference>
<keyword evidence="2" id="KW-1185">Reference proteome</keyword>
<organism evidence="1 2">
    <name type="scientific">Flavobacterium aureirubrum</name>
    <dbReference type="NCBI Taxonomy" id="3133147"/>
    <lineage>
        <taxon>Bacteria</taxon>
        <taxon>Pseudomonadati</taxon>
        <taxon>Bacteroidota</taxon>
        <taxon>Flavobacteriia</taxon>
        <taxon>Flavobacteriales</taxon>
        <taxon>Flavobacteriaceae</taxon>
        <taxon>Flavobacterium</taxon>
    </lineage>
</organism>
<accession>A0ABU9N6C8</accession>
<evidence type="ECO:0000313" key="2">
    <source>
        <dbReference type="Proteomes" id="UP001460072"/>
    </source>
</evidence>
<comment type="caution">
    <text evidence="1">The sequence shown here is derived from an EMBL/GenBank/DDBJ whole genome shotgun (WGS) entry which is preliminary data.</text>
</comment>
<dbReference type="EMBL" id="JBCGDO010000016">
    <property type="protein sequence ID" value="MEM0543264.1"/>
    <property type="molecule type" value="Genomic_DNA"/>
</dbReference>
<dbReference type="Pfam" id="PF20050">
    <property type="entry name" value="DUF6452"/>
    <property type="match status" value="1"/>
</dbReference>
<dbReference type="InterPro" id="IPR045607">
    <property type="entry name" value="DUF6452"/>
</dbReference>
<sequence>MKKILAIFIVAFCFSSCEKDDICADETTPRIILEFFDVSDPTVKKNVTALRVTGFDDNGVQLSTPLETFSGVSVIKLPLKLTQAATKYSLVLNNTSTINRNEDFLQFDYSRQTLYVSRACGYKTNFTLNSPNGVTRTDATPADNFWIRFINIQTTNITTENEVHIKILF</sequence>
<evidence type="ECO:0000313" key="1">
    <source>
        <dbReference type="EMBL" id="MEM0543264.1"/>
    </source>
</evidence>
<protein>
    <submittedName>
        <fullName evidence="1">DUF6452 family protein</fullName>
    </submittedName>
</protein>
<reference evidence="1 2" key="1">
    <citation type="submission" date="2024-03" db="EMBL/GenBank/DDBJ databases">
        <title>Two novel species of the genus Flavobacterium exhibiting potentially degradation of complex polysaccharides.</title>
        <authorList>
            <person name="Lian X."/>
        </authorList>
    </citation>
    <scope>NUCLEOTIDE SEQUENCE [LARGE SCALE GENOMIC DNA]</scope>
    <source>
        <strain evidence="2">j3</strain>
    </source>
</reference>
<dbReference type="RefSeq" id="WP_342696461.1">
    <property type="nucleotide sequence ID" value="NZ_JBCGDO010000016.1"/>
</dbReference>